<protein>
    <recommendedName>
        <fullName evidence="3">Aspartate/glutamate racemase family protein</fullName>
    </recommendedName>
</protein>
<proteinExistence type="predicted"/>
<dbReference type="InterPro" id="IPR001920">
    <property type="entry name" value="Asp/Glu_race"/>
</dbReference>
<dbReference type="PATRIC" id="fig|2754.20.peg.2082"/>
<organism evidence="1 2">
    <name type="scientific">Synergistes jonesii</name>
    <dbReference type="NCBI Taxonomy" id="2754"/>
    <lineage>
        <taxon>Bacteria</taxon>
        <taxon>Thermotogati</taxon>
        <taxon>Synergistota</taxon>
        <taxon>Synergistia</taxon>
        <taxon>Synergistales</taxon>
        <taxon>Synergistaceae</taxon>
        <taxon>Synergistes</taxon>
    </lineage>
</organism>
<dbReference type="OrthoDB" id="1676875at2"/>
<gene>
    <name evidence="1" type="ORF">EH55_05690</name>
</gene>
<evidence type="ECO:0000313" key="2">
    <source>
        <dbReference type="Proteomes" id="UP000027665"/>
    </source>
</evidence>
<comment type="caution">
    <text evidence="1">The sequence shown here is derived from an EMBL/GenBank/DDBJ whole genome shotgun (WGS) entry which is preliminary data.</text>
</comment>
<keyword evidence="2" id="KW-1185">Reference proteome</keyword>
<dbReference type="Pfam" id="PF01177">
    <property type="entry name" value="Asp_Glu_race"/>
    <property type="match status" value="1"/>
</dbReference>
<reference evidence="1 2" key="1">
    <citation type="submission" date="2014-04" db="EMBL/GenBank/DDBJ databases">
        <title>Draft Genome Sequence of Synergistes jonesii.</title>
        <authorList>
            <person name="Coil D.A."/>
            <person name="Eisen J.A."/>
            <person name="Holland-Moritz H.E."/>
        </authorList>
    </citation>
    <scope>NUCLEOTIDE SEQUENCE [LARGE SCALE GENOMIC DNA]</scope>
    <source>
        <strain evidence="1 2">78-1</strain>
    </source>
</reference>
<evidence type="ECO:0008006" key="3">
    <source>
        <dbReference type="Google" id="ProtNLM"/>
    </source>
</evidence>
<name>A0A073J334_9BACT</name>
<sequence length="244" mass="26851">MTAMKRFTGIARGGRNIYGFSLGILMLDTDFPRIPGEIGNALTWDFPVLYKLVRGASVQRVVSEGDPTLLNPFIYGAKELIAQGAQAITTSCGFLAIFQRELAEALSVPVFTSALLIVPLVYSMLPEDSKIGIMTFNGKLLTERHFRGAGIENIPKVVYGMEDSPHFARPIRENTCELDVDGARADHMATARKMCRENPDVRAIVLECTNMPPYADDIREATGLPVFDITDLTKFVYGAVPKSM</sequence>
<dbReference type="GO" id="GO:0047661">
    <property type="term" value="F:amino-acid racemase activity"/>
    <property type="evidence" value="ECO:0007669"/>
    <property type="project" value="InterPro"/>
</dbReference>
<dbReference type="eggNOG" id="COG1794">
    <property type="taxonomic scope" value="Bacteria"/>
</dbReference>
<evidence type="ECO:0000313" key="1">
    <source>
        <dbReference type="EMBL" id="KEJ92117.1"/>
    </source>
</evidence>
<dbReference type="NCBIfam" id="NF005679">
    <property type="entry name" value="PRK07475.1"/>
    <property type="match status" value="1"/>
</dbReference>
<dbReference type="Gene3D" id="3.40.50.1860">
    <property type="match status" value="1"/>
</dbReference>
<dbReference type="InterPro" id="IPR015942">
    <property type="entry name" value="Asp/Glu/hydantoin_racemase"/>
</dbReference>
<accession>A0A073J334</accession>
<dbReference type="EMBL" id="JMKI01000035">
    <property type="protein sequence ID" value="KEJ92117.1"/>
    <property type="molecule type" value="Genomic_DNA"/>
</dbReference>
<dbReference type="AlphaFoldDB" id="A0A073J334"/>
<dbReference type="Proteomes" id="UP000027665">
    <property type="component" value="Unassembled WGS sequence"/>
</dbReference>